<comment type="subcellular location">
    <subcellularLocation>
        <location evidence="1">Cell membrane</location>
        <topology evidence="1">Multi-pass membrane protein</topology>
    </subcellularLocation>
</comment>
<evidence type="ECO:0000313" key="12">
    <source>
        <dbReference type="Proteomes" id="UP000241193"/>
    </source>
</evidence>
<keyword evidence="5 7" id="KW-1133">Transmembrane helix</keyword>
<dbReference type="PANTHER" id="PTHR30347">
    <property type="entry name" value="POTASSIUM CHANNEL RELATED"/>
    <property type="match status" value="1"/>
</dbReference>
<dbReference type="InterPro" id="IPR052702">
    <property type="entry name" value="MscS-like_channel"/>
</dbReference>
<dbReference type="PANTHER" id="PTHR30347:SF1">
    <property type="entry name" value="MECHANOSENSITIVE CHANNEL MSCK"/>
    <property type="match status" value="1"/>
</dbReference>
<dbReference type="RefSeq" id="WP_107492802.1">
    <property type="nucleotide sequence ID" value="NZ_PZKC01000004.1"/>
</dbReference>
<dbReference type="SUPFAM" id="SSF82861">
    <property type="entry name" value="Mechanosensitive channel protein MscS (YggB), transmembrane region"/>
    <property type="match status" value="1"/>
</dbReference>
<feature type="domain" description="Mechanosensitive ion channel MscS C-terminal" evidence="9">
    <location>
        <begin position="333"/>
        <end position="413"/>
    </location>
</feature>
<keyword evidence="3" id="KW-1003">Cell membrane</keyword>
<dbReference type="Pfam" id="PF21082">
    <property type="entry name" value="MS_channel_3rd"/>
    <property type="match status" value="1"/>
</dbReference>
<keyword evidence="4 7" id="KW-0812">Transmembrane</keyword>
<evidence type="ECO:0000256" key="1">
    <source>
        <dbReference type="ARBA" id="ARBA00004651"/>
    </source>
</evidence>
<dbReference type="InterPro" id="IPR006685">
    <property type="entry name" value="MscS_channel_2nd"/>
</dbReference>
<evidence type="ECO:0000256" key="4">
    <source>
        <dbReference type="ARBA" id="ARBA00022692"/>
    </source>
</evidence>
<organism evidence="11 12">
    <name type="scientific">Pseudothauera lacus</name>
    <dbReference type="NCBI Taxonomy" id="2136175"/>
    <lineage>
        <taxon>Bacteria</taxon>
        <taxon>Pseudomonadati</taxon>
        <taxon>Pseudomonadota</taxon>
        <taxon>Betaproteobacteria</taxon>
        <taxon>Rhodocyclales</taxon>
        <taxon>Zoogloeaceae</taxon>
        <taxon>Pseudothauera</taxon>
    </lineage>
</organism>
<feature type="transmembrane region" description="Helical" evidence="7">
    <location>
        <begin position="66"/>
        <end position="86"/>
    </location>
</feature>
<feature type="domain" description="Mechanosensitive ion channel transmembrane helices 2/3" evidence="10">
    <location>
        <begin position="214"/>
        <end position="254"/>
    </location>
</feature>
<dbReference type="InterPro" id="IPR010920">
    <property type="entry name" value="LSM_dom_sf"/>
</dbReference>
<feature type="transmembrane region" description="Helical" evidence="7">
    <location>
        <begin position="22"/>
        <end position="45"/>
    </location>
</feature>
<feature type="transmembrane region" description="Helical" evidence="7">
    <location>
        <begin position="168"/>
        <end position="189"/>
    </location>
</feature>
<feature type="transmembrane region" description="Helical" evidence="7">
    <location>
        <begin position="92"/>
        <end position="115"/>
    </location>
</feature>
<protein>
    <submittedName>
        <fullName evidence="11">Mechanosensitive ion channel protein MscS</fullName>
    </submittedName>
</protein>
<dbReference type="InterPro" id="IPR049278">
    <property type="entry name" value="MS_channel_C"/>
</dbReference>
<sequence length="443" mass="46946">MPAPEFAALVRAVIADFGDVAVWWQVAVLGLALGAAWVIAARTALRVRSGDRAGQSEVRRFGRHGLLRIVFPLSALILVVAARAVLDNFHNVSLLNLAVPLLLSLAVIRVVVYAVRQAVGRGSWVAAFERLFAALAWGVVALHILGWLPGVVAALDALAVSVGGQRLSLWMLMQGVALVALSLVLALWLAGELERRLTAAAGVDQNVRLVLLRVVKAALVLVAILVALPMVGIDLTTLSVFGGALGVGLGFGLQKIAANYVSGFIILLDRSIRIGNMISVGNERGVVRQITTRYTVLRAPSGIEALVPNETLVGSVVQNETFSDSKVAMPLLFQIAYGADVEQAMAILVAVAAEQPRVLSDPPPQAFLTGFGDNGINLRLGCWIGDPQEGTLGISSAINLEVWRRFRQAGIEIPYPQREVRLLPSAAELSPPGAVTATAPPQP</sequence>
<evidence type="ECO:0000259" key="8">
    <source>
        <dbReference type="Pfam" id="PF00924"/>
    </source>
</evidence>
<comment type="similarity">
    <text evidence="2">Belongs to the MscS (TC 1.A.23) family.</text>
</comment>
<dbReference type="GO" id="GO:0005886">
    <property type="term" value="C:plasma membrane"/>
    <property type="evidence" value="ECO:0007669"/>
    <property type="project" value="UniProtKB-SubCell"/>
</dbReference>
<feature type="transmembrane region" description="Helical" evidence="7">
    <location>
        <begin position="127"/>
        <end position="148"/>
    </location>
</feature>
<evidence type="ECO:0000256" key="5">
    <source>
        <dbReference type="ARBA" id="ARBA00022989"/>
    </source>
</evidence>
<dbReference type="InterPro" id="IPR023408">
    <property type="entry name" value="MscS_beta-dom_sf"/>
</dbReference>
<evidence type="ECO:0000259" key="9">
    <source>
        <dbReference type="Pfam" id="PF21082"/>
    </source>
</evidence>
<accession>A0A2T4IGT8</accession>
<comment type="caution">
    <text evidence="11">The sequence shown here is derived from an EMBL/GenBank/DDBJ whole genome shotgun (WGS) entry which is preliminary data.</text>
</comment>
<dbReference type="Pfam" id="PF00924">
    <property type="entry name" value="MS_channel_2nd"/>
    <property type="match status" value="1"/>
</dbReference>
<evidence type="ECO:0000256" key="7">
    <source>
        <dbReference type="SAM" id="Phobius"/>
    </source>
</evidence>
<dbReference type="AlphaFoldDB" id="A0A2T4IGT8"/>
<feature type="domain" description="Mechanosensitive ion channel MscS" evidence="8">
    <location>
        <begin position="256"/>
        <end position="319"/>
    </location>
</feature>
<evidence type="ECO:0000259" key="10">
    <source>
        <dbReference type="Pfam" id="PF21088"/>
    </source>
</evidence>
<evidence type="ECO:0000313" key="11">
    <source>
        <dbReference type="EMBL" id="PTD96993.1"/>
    </source>
</evidence>
<dbReference type="EMBL" id="PZKC01000004">
    <property type="protein sequence ID" value="PTD96993.1"/>
    <property type="molecule type" value="Genomic_DNA"/>
</dbReference>
<proteinExistence type="inferred from homology"/>
<dbReference type="Proteomes" id="UP000241193">
    <property type="component" value="Unassembled WGS sequence"/>
</dbReference>
<keyword evidence="12" id="KW-1185">Reference proteome</keyword>
<dbReference type="InterPro" id="IPR049142">
    <property type="entry name" value="MS_channel_1st"/>
</dbReference>
<dbReference type="InterPro" id="IPR011066">
    <property type="entry name" value="MscS_channel_C_sf"/>
</dbReference>
<dbReference type="OrthoDB" id="9809206at2"/>
<feature type="transmembrane region" description="Helical" evidence="7">
    <location>
        <begin position="243"/>
        <end position="268"/>
    </location>
</feature>
<evidence type="ECO:0000256" key="3">
    <source>
        <dbReference type="ARBA" id="ARBA00022475"/>
    </source>
</evidence>
<feature type="transmembrane region" description="Helical" evidence="7">
    <location>
        <begin position="210"/>
        <end position="231"/>
    </location>
</feature>
<dbReference type="Gene3D" id="1.10.287.1260">
    <property type="match status" value="1"/>
</dbReference>
<dbReference type="SUPFAM" id="SSF50182">
    <property type="entry name" value="Sm-like ribonucleoproteins"/>
    <property type="match status" value="1"/>
</dbReference>
<dbReference type="Gene3D" id="2.30.30.60">
    <property type="match status" value="1"/>
</dbReference>
<dbReference type="Gene3D" id="3.30.70.100">
    <property type="match status" value="1"/>
</dbReference>
<evidence type="ECO:0000256" key="2">
    <source>
        <dbReference type="ARBA" id="ARBA00008017"/>
    </source>
</evidence>
<evidence type="ECO:0000256" key="6">
    <source>
        <dbReference type="ARBA" id="ARBA00023136"/>
    </source>
</evidence>
<reference evidence="11 12" key="1">
    <citation type="submission" date="2018-03" db="EMBL/GenBank/DDBJ databases">
        <authorList>
            <person name="Keele B.F."/>
        </authorList>
    </citation>
    <scope>NUCLEOTIDE SEQUENCE [LARGE SCALE GENOMIC DNA]</scope>
    <source>
        <strain evidence="11 12">D20</strain>
    </source>
</reference>
<dbReference type="InterPro" id="IPR011014">
    <property type="entry name" value="MscS_channel_TM-2"/>
</dbReference>
<dbReference type="GO" id="GO:0008381">
    <property type="term" value="F:mechanosensitive monoatomic ion channel activity"/>
    <property type="evidence" value="ECO:0007669"/>
    <property type="project" value="UniProtKB-ARBA"/>
</dbReference>
<keyword evidence="6 7" id="KW-0472">Membrane</keyword>
<gene>
    <name evidence="11" type="ORF">C8261_06250</name>
</gene>
<dbReference type="SUPFAM" id="SSF82689">
    <property type="entry name" value="Mechanosensitive channel protein MscS (YggB), C-terminal domain"/>
    <property type="match status" value="1"/>
</dbReference>
<dbReference type="Pfam" id="PF21088">
    <property type="entry name" value="MS_channel_1st"/>
    <property type="match status" value="1"/>
</dbReference>
<name>A0A2T4IGT8_9RHOO</name>
<reference evidence="11 12" key="2">
    <citation type="submission" date="2018-04" db="EMBL/GenBank/DDBJ databases">
        <title>Thauera lacus sp. nov., isolated from an saline lake in Inner Mongolia, China.</title>
        <authorList>
            <person name="Liang Q.-Y."/>
        </authorList>
    </citation>
    <scope>NUCLEOTIDE SEQUENCE [LARGE SCALE GENOMIC DNA]</scope>
    <source>
        <strain evidence="11 12">D20</strain>
    </source>
</reference>